<keyword evidence="2" id="KW-0813">Transport</keyword>
<dbReference type="SMART" id="SM00382">
    <property type="entry name" value="AAA"/>
    <property type="match status" value="1"/>
</dbReference>
<sequence>MDIALQINNLSKAYGKHQVLENISFTVVKGEIFALLGTNGAGKTTTLECLEGIRRYDTGKILINGKLGVQLQSSSLPADITAKEAIMLFAKWQDLEVTDDYFIYLGIKAFLKKQYHQLSTGQKRRLHLAIALLGHPDIIVLDEPTAGLDVEGRNSIHQEIKRLKTQGKTILLASHDMTEVEELCDRIGVLNHGKIVFIGAPDQLHQTMQSKFKLKVRFSKVPRLNEQFEIVSQEQEYYIFETTNLEITLKAIIQLTEEQSIKIMEINTVQPKLEERFLKEVQS</sequence>
<feature type="domain" description="ABC transporter" evidence="5">
    <location>
        <begin position="5"/>
        <end position="217"/>
    </location>
</feature>
<dbReference type="RefSeq" id="WP_008792693.1">
    <property type="nucleotide sequence ID" value="NZ_BAABXX010000001.1"/>
</dbReference>
<organism evidence="6 7">
    <name type="scientific">Thomasclavelia ramosa</name>
    <dbReference type="NCBI Taxonomy" id="1547"/>
    <lineage>
        <taxon>Bacteria</taxon>
        <taxon>Bacillati</taxon>
        <taxon>Bacillota</taxon>
        <taxon>Erysipelotrichia</taxon>
        <taxon>Erysipelotrichales</taxon>
        <taxon>Coprobacillaceae</taxon>
        <taxon>Thomasclavelia</taxon>
    </lineage>
</organism>
<dbReference type="SUPFAM" id="SSF52540">
    <property type="entry name" value="P-loop containing nucleoside triphosphate hydrolases"/>
    <property type="match status" value="1"/>
</dbReference>
<name>A0A3E3EAX2_9FIRM</name>
<gene>
    <name evidence="6" type="ORF">DXB93_14510</name>
</gene>
<evidence type="ECO:0000313" key="7">
    <source>
        <dbReference type="Proteomes" id="UP000261032"/>
    </source>
</evidence>
<keyword evidence="4 6" id="KW-0067">ATP-binding</keyword>
<accession>A0A3E3EAX2</accession>
<evidence type="ECO:0000256" key="1">
    <source>
        <dbReference type="ARBA" id="ARBA00005417"/>
    </source>
</evidence>
<reference evidence="6 7" key="1">
    <citation type="submission" date="2018-08" db="EMBL/GenBank/DDBJ databases">
        <title>A genome reference for cultivated species of the human gut microbiota.</title>
        <authorList>
            <person name="Zou Y."/>
            <person name="Xue W."/>
            <person name="Luo G."/>
        </authorList>
    </citation>
    <scope>NUCLEOTIDE SEQUENCE [LARGE SCALE GENOMIC DNA]</scope>
    <source>
        <strain evidence="6 7">OM06-4</strain>
    </source>
</reference>
<dbReference type="Proteomes" id="UP000261032">
    <property type="component" value="Unassembled WGS sequence"/>
</dbReference>
<dbReference type="PROSITE" id="PS50893">
    <property type="entry name" value="ABC_TRANSPORTER_2"/>
    <property type="match status" value="1"/>
</dbReference>
<dbReference type="GeneID" id="64197743"/>
<evidence type="ECO:0000256" key="4">
    <source>
        <dbReference type="ARBA" id="ARBA00022840"/>
    </source>
</evidence>
<comment type="caution">
    <text evidence="6">The sequence shown here is derived from an EMBL/GenBank/DDBJ whole genome shotgun (WGS) entry which is preliminary data.</text>
</comment>
<dbReference type="Pfam" id="PF00005">
    <property type="entry name" value="ABC_tran"/>
    <property type="match status" value="1"/>
</dbReference>
<dbReference type="GO" id="GO:0016887">
    <property type="term" value="F:ATP hydrolysis activity"/>
    <property type="evidence" value="ECO:0007669"/>
    <property type="project" value="InterPro"/>
</dbReference>
<comment type="similarity">
    <text evidence="1">Belongs to the ABC transporter superfamily.</text>
</comment>
<keyword evidence="3" id="KW-0547">Nucleotide-binding</keyword>
<dbReference type="InterPro" id="IPR027417">
    <property type="entry name" value="P-loop_NTPase"/>
</dbReference>
<dbReference type="PANTHER" id="PTHR42711">
    <property type="entry name" value="ABC TRANSPORTER ATP-BINDING PROTEIN"/>
    <property type="match status" value="1"/>
</dbReference>
<dbReference type="GO" id="GO:0005524">
    <property type="term" value="F:ATP binding"/>
    <property type="evidence" value="ECO:0007669"/>
    <property type="project" value="UniProtKB-KW"/>
</dbReference>
<dbReference type="EMBL" id="QUSL01000028">
    <property type="protein sequence ID" value="RGD81018.1"/>
    <property type="molecule type" value="Genomic_DNA"/>
</dbReference>
<proteinExistence type="inferred from homology"/>
<evidence type="ECO:0000259" key="5">
    <source>
        <dbReference type="PROSITE" id="PS50893"/>
    </source>
</evidence>
<dbReference type="AlphaFoldDB" id="A0A3E3EAX2"/>
<protein>
    <submittedName>
        <fullName evidence="6">ABC transporter ATP-binding protein</fullName>
    </submittedName>
</protein>
<dbReference type="InterPro" id="IPR050763">
    <property type="entry name" value="ABC_transporter_ATP-binding"/>
</dbReference>
<dbReference type="PANTHER" id="PTHR42711:SF5">
    <property type="entry name" value="ABC TRANSPORTER ATP-BINDING PROTEIN NATA"/>
    <property type="match status" value="1"/>
</dbReference>
<evidence type="ECO:0000313" key="6">
    <source>
        <dbReference type="EMBL" id="RGD81018.1"/>
    </source>
</evidence>
<dbReference type="Gene3D" id="3.40.50.300">
    <property type="entry name" value="P-loop containing nucleotide triphosphate hydrolases"/>
    <property type="match status" value="1"/>
</dbReference>
<evidence type="ECO:0000256" key="2">
    <source>
        <dbReference type="ARBA" id="ARBA00022448"/>
    </source>
</evidence>
<dbReference type="InterPro" id="IPR003593">
    <property type="entry name" value="AAA+_ATPase"/>
</dbReference>
<evidence type="ECO:0000256" key="3">
    <source>
        <dbReference type="ARBA" id="ARBA00022741"/>
    </source>
</evidence>
<dbReference type="InterPro" id="IPR003439">
    <property type="entry name" value="ABC_transporter-like_ATP-bd"/>
</dbReference>